<dbReference type="GO" id="GO:0003677">
    <property type="term" value="F:DNA binding"/>
    <property type="evidence" value="ECO:0007669"/>
    <property type="project" value="UniProtKB-UniRule"/>
</dbReference>
<keyword evidence="2 3" id="KW-0539">Nucleus</keyword>
<dbReference type="InterPro" id="IPR044977">
    <property type="entry name" value="RLT1-3"/>
</dbReference>
<evidence type="ECO:0000256" key="2">
    <source>
        <dbReference type="PROSITE-ProRule" id="PRU00108"/>
    </source>
</evidence>
<gene>
    <name evidence="6" type="ORF">KC19_10G115400</name>
</gene>
<evidence type="ECO:0000256" key="3">
    <source>
        <dbReference type="RuleBase" id="RU000682"/>
    </source>
</evidence>
<evidence type="ECO:0000259" key="5">
    <source>
        <dbReference type="PROSITE" id="PS50071"/>
    </source>
</evidence>
<comment type="subcellular location">
    <subcellularLocation>
        <location evidence="1 2 3">Nucleus</location>
    </subcellularLocation>
</comment>
<evidence type="ECO:0000256" key="1">
    <source>
        <dbReference type="ARBA" id="ARBA00004123"/>
    </source>
</evidence>
<feature type="region of interest" description="Disordered" evidence="4">
    <location>
        <begin position="1"/>
        <end position="32"/>
    </location>
</feature>
<dbReference type="SMART" id="SM00389">
    <property type="entry name" value="HOX"/>
    <property type="match status" value="1"/>
</dbReference>
<keyword evidence="7" id="KW-1185">Reference proteome</keyword>
<keyword evidence="2 3" id="KW-0238">DNA-binding</keyword>
<dbReference type="AlphaFoldDB" id="A0A8T0GMX0"/>
<dbReference type="SUPFAM" id="SSF46689">
    <property type="entry name" value="Homeodomain-like"/>
    <property type="match status" value="1"/>
</dbReference>
<reference evidence="6" key="1">
    <citation type="submission" date="2020-06" db="EMBL/GenBank/DDBJ databases">
        <title>WGS assembly of Ceratodon purpureus strain R40.</title>
        <authorList>
            <person name="Carey S.B."/>
            <person name="Jenkins J."/>
            <person name="Shu S."/>
            <person name="Lovell J.T."/>
            <person name="Sreedasyam A."/>
            <person name="Maumus F."/>
            <person name="Tiley G.P."/>
            <person name="Fernandez-Pozo N."/>
            <person name="Barry K."/>
            <person name="Chen C."/>
            <person name="Wang M."/>
            <person name="Lipzen A."/>
            <person name="Daum C."/>
            <person name="Saski C.A."/>
            <person name="Payton A.C."/>
            <person name="Mcbreen J.C."/>
            <person name="Conrad R.E."/>
            <person name="Kollar L.M."/>
            <person name="Olsson S."/>
            <person name="Huttunen S."/>
            <person name="Landis J.B."/>
            <person name="Wickett N.J."/>
            <person name="Johnson M.G."/>
            <person name="Rensing S.A."/>
            <person name="Grimwood J."/>
            <person name="Schmutz J."/>
            <person name="Mcdaniel S.F."/>
        </authorList>
    </citation>
    <scope>NUCLEOTIDE SEQUENCE</scope>
    <source>
        <strain evidence="6">R40</strain>
    </source>
</reference>
<keyword evidence="2 3" id="KW-0371">Homeobox</keyword>
<dbReference type="Pfam" id="PF00046">
    <property type="entry name" value="Homeodomain"/>
    <property type="match status" value="1"/>
</dbReference>
<dbReference type="PANTHER" id="PTHR36968:SF5">
    <property type="entry name" value="HOMEOBOX-DDT DOMAIN PROTEIN RLT2"/>
    <property type="match status" value="1"/>
</dbReference>
<feature type="compositionally biased region" description="Basic residues" evidence="4">
    <location>
        <begin position="159"/>
        <end position="170"/>
    </location>
</feature>
<feature type="compositionally biased region" description="Basic and acidic residues" evidence="4">
    <location>
        <begin position="93"/>
        <end position="133"/>
    </location>
</feature>
<comment type="caution">
    <text evidence="6">The sequence shown here is derived from an EMBL/GenBank/DDBJ whole genome shotgun (WGS) entry which is preliminary data.</text>
</comment>
<name>A0A8T0GMX0_CERPU</name>
<dbReference type="CDD" id="cd00086">
    <property type="entry name" value="homeodomain"/>
    <property type="match status" value="1"/>
</dbReference>
<dbReference type="Gene3D" id="1.10.10.60">
    <property type="entry name" value="Homeodomain-like"/>
    <property type="match status" value="1"/>
</dbReference>
<organism evidence="6 7">
    <name type="scientific">Ceratodon purpureus</name>
    <name type="common">Fire moss</name>
    <name type="synonym">Dicranum purpureum</name>
    <dbReference type="NCBI Taxonomy" id="3225"/>
    <lineage>
        <taxon>Eukaryota</taxon>
        <taxon>Viridiplantae</taxon>
        <taxon>Streptophyta</taxon>
        <taxon>Embryophyta</taxon>
        <taxon>Bryophyta</taxon>
        <taxon>Bryophytina</taxon>
        <taxon>Bryopsida</taxon>
        <taxon>Dicranidae</taxon>
        <taxon>Pseudoditrichales</taxon>
        <taxon>Ditrichaceae</taxon>
        <taxon>Ceratodon</taxon>
    </lineage>
</organism>
<dbReference type="InterPro" id="IPR001356">
    <property type="entry name" value="HD"/>
</dbReference>
<feature type="region of interest" description="Disordered" evidence="4">
    <location>
        <begin position="210"/>
        <end position="239"/>
    </location>
</feature>
<dbReference type="EMBL" id="CM026431">
    <property type="protein sequence ID" value="KAG0559579.1"/>
    <property type="molecule type" value="Genomic_DNA"/>
</dbReference>
<feature type="region of interest" description="Disordered" evidence="4">
    <location>
        <begin position="78"/>
        <end position="194"/>
    </location>
</feature>
<dbReference type="PROSITE" id="PS50071">
    <property type="entry name" value="HOMEOBOX_2"/>
    <property type="match status" value="1"/>
</dbReference>
<proteinExistence type="predicted"/>
<evidence type="ECO:0000256" key="4">
    <source>
        <dbReference type="SAM" id="MobiDB-lite"/>
    </source>
</evidence>
<evidence type="ECO:0000313" key="7">
    <source>
        <dbReference type="Proteomes" id="UP000822688"/>
    </source>
</evidence>
<accession>A0A8T0GMX0</accession>
<dbReference type="GO" id="GO:0006357">
    <property type="term" value="P:regulation of transcription by RNA polymerase II"/>
    <property type="evidence" value="ECO:0007669"/>
    <property type="project" value="InterPro"/>
</dbReference>
<evidence type="ECO:0000313" key="6">
    <source>
        <dbReference type="EMBL" id="KAG0559579.1"/>
    </source>
</evidence>
<protein>
    <recommendedName>
        <fullName evidence="5">Homeobox domain-containing protein</fullName>
    </recommendedName>
</protein>
<dbReference type="InterPro" id="IPR009057">
    <property type="entry name" value="Homeodomain-like_sf"/>
</dbReference>
<feature type="domain" description="Homeobox" evidence="5">
    <location>
        <begin position="19"/>
        <end position="79"/>
    </location>
</feature>
<dbReference type="Proteomes" id="UP000822688">
    <property type="component" value="Chromosome 10"/>
</dbReference>
<feature type="DNA-binding region" description="Homeobox" evidence="2">
    <location>
        <begin position="21"/>
        <end position="80"/>
    </location>
</feature>
<dbReference type="PANTHER" id="PTHR36968">
    <property type="entry name" value="HOMEOBOX-DDT DOMAIN PROTEIN RLT2"/>
    <property type="match status" value="1"/>
</dbReference>
<sequence length="239" mass="26867">MASNEGSPVMSPKNPSPEKRKGISRKKKSASQTEVLEKAYAVEKYPCEATRTRLCRDLDLTEKQLQIWFTHRRYKDRRDGIDDEELISKARGSKHDHVQHEDPRSSKKREIDLNSREGEDSEDGHPARVLAEEHYDEEFMGDNPNGLDVSGGDEEPPKPRPKLKPGRKPGTRVPRDPNMPPRKPGPKPKMDAAAAAERVAILAIERQLGGPLREDGPPLGFEFDPLPPDAFQQPAWTEG</sequence>
<dbReference type="GO" id="GO:0005634">
    <property type="term" value="C:nucleus"/>
    <property type="evidence" value="ECO:0007669"/>
    <property type="project" value="UniProtKB-SubCell"/>
</dbReference>